<evidence type="ECO:0000313" key="3">
    <source>
        <dbReference type="Proteomes" id="UP000438120"/>
    </source>
</evidence>
<proteinExistence type="predicted"/>
<evidence type="ECO:0000256" key="1">
    <source>
        <dbReference type="SAM" id="Phobius"/>
    </source>
</evidence>
<evidence type="ECO:0000313" key="2">
    <source>
        <dbReference type="EMBL" id="MST87596.1"/>
    </source>
</evidence>
<protein>
    <submittedName>
        <fullName evidence="2">Uncharacterized protein</fullName>
    </submittedName>
</protein>
<keyword evidence="1" id="KW-0472">Membrane</keyword>
<feature type="transmembrane region" description="Helical" evidence="1">
    <location>
        <begin position="35"/>
        <end position="53"/>
    </location>
</feature>
<feature type="transmembrane region" description="Helical" evidence="1">
    <location>
        <begin position="65"/>
        <end position="89"/>
    </location>
</feature>
<dbReference type="AlphaFoldDB" id="A0A6A8MFX5"/>
<dbReference type="OrthoDB" id="2319452at2"/>
<dbReference type="Proteomes" id="UP000438120">
    <property type="component" value="Unassembled WGS sequence"/>
</dbReference>
<name>A0A6A8MFX5_9LACO</name>
<comment type="caution">
    <text evidence="2">The sequence shown here is derived from an EMBL/GenBank/DDBJ whole genome shotgun (WGS) entry which is preliminary data.</text>
</comment>
<organism evidence="2 3">
    <name type="scientific">Lactobacillus porci</name>
    <dbReference type="NCBI Taxonomy" id="2012477"/>
    <lineage>
        <taxon>Bacteria</taxon>
        <taxon>Bacillati</taxon>
        <taxon>Bacillota</taxon>
        <taxon>Bacilli</taxon>
        <taxon>Lactobacillales</taxon>
        <taxon>Lactobacillaceae</taxon>
        <taxon>Lactobacillus</taxon>
    </lineage>
</organism>
<dbReference type="EMBL" id="VUMX01000024">
    <property type="protein sequence ID" value="MST87596.1"/>
    <property type="molecule type" value="Genomic_DNA"/>
</dbReference>
<keyword evidence="1" id="KW-1133">Transmembrane helix</keyword>
<keyword evidence="3" id="KW-1185">Reference proteome</keyword>
<sequence length="98" mass="11340">MDIQRKILIDVRLAGWSCLLPASVMLVYYQWTRDVFFLIMIGLIAIYAAFVLATATSEKWHRPNYVLQMAWVALFFIGVVPAIPLFFAYHGERKAGWK</sequence>
<accession>A0A6A8MFX5</accession>
<reference evidence="2 3" key="1">
    <citation type="submission" date="2019-08" db="EMBL/GenBank/DDBJ databases">
        <title>In-depth cultivation of the pig gut microbiome towards novel bacterial diversity and tailored functional studies.</title>
        <authorList>
            <person name="Wylensek D."/>
            <person name="Hitch T.C.A."/>
            <person name="Clavel T."/>
        </authorList>
    </citation>
    <scope>NUCLEOTIDE SEQUENCE [LARGE SCALE GENOMIC DNA]</scope>
    <source>
        <strain evidence="2 3">Bifido-178-WT-2B</strain>
    </source>
</reference>
<dbReference type="RefSeq" id="WP_154549202.1">
    <property type="nucleotide sequence ID" value="NZ_VUMX01000024.1"/>
</dbReference>
<keyword evidence="1" id="KW-0812">Transmembrane</keyword>
<gene>
    <name evidence="2" type="ORF">FYJ62_08165</name>
</gene>